<dbReference type="InterPro" id="IPR032466">
    <property type="entry name" value="Metal_Hydrolase"/>
</dbReference>
<comment type="catalytic activity">
    <reaction evidence="7">
        <text>4-imidazolone-5-propanoate + H2O = N-formimidoyl-L-glutamate</text>
        <dbReference type="Rhea" id="RHEA:23660"/>
        <dbReference type="ChEBI" id="CHEBI:15377"/>
        <dbReference type="ChEBI" id="CHEBI:58928"/>
        <dbReference type="ChEBI" id="CHEBI:77893"/>
        <dbReference type="EC" id="3.5.2.7"/>
    </reaction>
</comment>
<feature type="binding site" evidence="7">
    <location>
        <position position="176"/>
    </location>
    <ligand>
        <name>4-imidazolone-5-propanoate</name>
        <dbReference type="ChEBI" id="CHEBI:77893"/>
    </ligand>
</feature>
<feature type="binding site" evidence="7">
    <location>
        <position position="244"/>
    </location>
    <ligand>
        <name>4-imidazolone-5-propanoate</name>
        <dbReference type="ChEBI" id="CHEBI:77893"/>
    </ligand>
</feature>
<feature type="binding site" evidence="7">
    <location>
        <position position="316"/>
    </location>
    <ligand>
        <name>Fe(3+)</name>
        <dbReference type="ChEBI" id="CHEBI:29034"/>
    </ligand>
</feature>
<feature type="binding site" evidence="7">
    <location>
        <position position="320"/>
    </location>
    <ligand>
        <name>N-formimidoyl-L-glutamate</name>
        <dbReference type="ChEBI" id="CHEBI:58928"/>
    </ligand>
</feature>
<feature type="binding site" evidence="7">
    <location>
        <position position="71"/>
    </location>
    <ligand>
        <name>Zn(2+)</name>
        <dbReference type="ChEBI" id="CHEBI:29105"/>
    </ligand>
</feature>
<keyword evidence="4 7" id="KW-0369">Histidine metabolism</keyword>
<feature type="binding site" evidence="7">
    <location>
        <position position="80"/>
    </location>
    <ligand>
        <name>4-imidazolone-5-propanoate</name>
        <dbReference type="ChEBI" id="CHEBI:77893"/>
    </ligand>
</feature>
<keyword evidence="3 7" id="KW-0378">Hydrolase</keyword>
<dbReference type="GO" id="GO:0050480">
    <property type="term" value="F:imidazolonepropionase activity"/>
    <property type="evidence" value="ECO:0007669"/>
    <property type="project" value="UniProtKB-EC"/>
</dbReference>
<dbReference type="CDD" id="cd01296">
    <property type="entry name" value="Imidazolone-5PH"/>
    <property type="match status" value="1"/>
</dbReference>
<accession>A0ABV6FM99</accession>
<feature type="binding site" evidence="7">
    <location>
        <position position="316"/>
    </location>
    <ligand>
        <name>Zn(2+)</name>
        <dbReference type="ChEBI" id="CHEBI:29105"/>
    </ligand>
</feature>
<protein>
    <recommendedName>
        <fullName evidence="1 7">Imidazolonepropionase</fullName>
        <ecNumber evidence="1 7">3.5.2.7</ecNumber>
    </recommendedName>
    <alternativeName>
        <fullName evidence="7">Imidazolone-5-propionate hydrolase</fullName>
    </alternativeName>
</protein>
<dbReference type="InterPro" id="IPR006680">
    <property type="entry name" value="Amidohydro-rel"/>
</dbReference>
<name>A0ABV6FM99_9BURK</name>
<evidence type="ECO:0000256" key="2">
    <source>
        <dbReference type="ARBA" id="ARBA00022723"/>
    </source>
</evidence>
<comment type="subcellular location">
    <subcellularLocation>
        <location evidence="7">Cytoplasm</location>
    </subcellularLocation>
</comment>
<feature type="binding site" evidence="7">
    <location>
        <position position="318"/>
    </location>
    <ligand>
        <name>N-formimidoyl-L-glutamate</name>
        <dbReference type="ChEBI" id="CHEBI:58928"/>
    </ligand>
</feature>
<feature type="binding site" evidence="7">
    <location>
        <position position="241"/>
    </location>
    <ligand>
        <name>Zn(2+)</name>
        <dbReference type="ChEBI" id="CHEBI:29105"/>
    </ligand>
</feature>
<feature type="binding site" evidence="7">
    <location>
        <position position="241"/>
    </location>
    <ligand>
        <name>Fe(3+)</name>
        <dbReference type="ChEBI" id="CHEBI:29034"/>
    </ligand>
</feature>
<evidence type="ECO:0000256" key="5">
    <source>
        <dbReference type="ARBA" id="ARBA00022833"/>
    </source>
</evidence>
<feature type="binding site" evidence="7">
    <location>
        <position position="143"/>
    </location>
    <ligand>
        <name>4-imidazolone-5-propanoate</name>
        <dbReference type="ChEBI" id="CHEBI:77893"/>
    </ligand>
</feature>
<evidence type="ECO:0000256" key="4">
    <source>
        <dbReference type="ARBA" id="ARBA00022808"/>
    </source>
</evidence>
<feature type="binding site" evidence="7">
    <location>
        <position position="321"/>
    </location>
    <ligand>
        <name>4-imidazolone-5-propanoate</name>
        <dbReference type="ChEBI" id="CHEBI:77893"/>
    </ligand>
</feature>
<dbReference type="PANTHER" id="PTHR42752:SF1">
    <property type="entry name" value="IMIDAZOLONEPROPIONASE-RELATED"/>
    <property type="match status" value="1"/>
</dbReference>
<dbReference type="Proteomes" id="UP001589773">
    <property type="component" value="Unassembled WGS sequence"/>
</dbReference>
<feature type="binding site" evidence="7">
    <location>
        <position position="71"/>
    </location>
    <ligand>
        <name>Fe(3+)</name>
        <dbReference type="ChEBI" id="CHEBI:29034"/>
    </ligand>
</feature>
<evidence type="ECO:0000259" key="8">
    <source>
        <dbReference type="Pfam" id="PF01979"/>
    </source>
</evidence>
<comment type="cofactor">
    <cofactor evidence="7">
        <name>Zn(2+)</name>
        <dbReference type="ChEBI" id="CHEBI:29105"/>
    </cofactor>
    <cofactor evidence="7">
        <name>Fe(3+)</name>
        <dbReference type="ChEBI" id="CHEBI:29034"/>
    </cofactor>
    <text evidence="7">Binds 1 zinc or iron ion per subunit.</text>
</comment>
<keyword evidence="2 7" id="KW-0479">Metal-binding</keyword>
<keyword evidence="5 7" id="KW-0862">Zinc</keyword>
<feature type="domain" description="Amidohydrolase-related" evidence="8">
    <location>
        <begin position="63"/>
        <end position="400"/>
    </location>
</feature>
<dbReference type="RefSeq" id="WP_379681911.1">
    <property type="nucleotide sequence ID" value="NZ_JBHLWP010000044.1"/>
</dbReference>
<reference evidence="9 10" key="1">
    <citation type="submission" date="2024-09" db="EMBL/GenBank/DDBJ databases">
        <authorList>
            <person name="Sun Q."/>
            <person name="Mori K."/>
        </authorList>
    </citation>
    <scope>NUCLEOTIDE SEQUENCE [LARGE SCALE GENOMIC DNA]</scope>
    <source>
        <strain evidence="9 10">CCM 7792</strain>
    </source>
</reference>
<comment type="similarity">
    <text evidence="7">Belongs to the metallo-dependent hydrolases superfamily. HutI family.</text>
</comment>
<evidence type="ECO:0000256" key="3">
    <source>
        <dbReference type="ARBA" id="ARBA00022801"/>
    </source>
</evidence>
<dbReference type="InterPro" id="IPR005920">
    <property type="entry name" value="HutI"/>
</dbReference>
<gene>
    <name evidence="7 9" type="primary">hutI</name>
    <name evidence="9" type="ORF">ACFFJK_22565</name>
</gene>
<feature type="binding site" evidence="7">
    <location>
        <position position="73"/>
    </location>
    <ligand>
        <name>Fe(3+)</name>
        <dbReference type="ChEBI" id="CHEBI:29034"/>
    </ligand>
</feature>
<dbReference type="Gene3D" id="3.20.20.140">
    <property type="entry name" value="Metal-dependent hydrolases"/>
    <property type="match status" value="1"/>
</dbReference>
<dbReference type="Pfam" id="PF01979">
    <property type="entry name" value="Amidohydro_1"/>
    <property type="match status" value="1"/>
</dbReference>
<feature type="binding site" evidence="7">
    <location>
        <position position="73"/>
    </location>
    <ligand>
        <name>Zn(2+)</name>
        <dbReference type="ChEBI" id="CHEBI:29105"/>
    </ligand>
</feature>
<comment type="function">
    <text evidence="7">Catalyzes the hydrolytic cleavage of the carbon-nitrogen bond in imidazolone-5-propanoate to yield N-formimidoyl-L-glutamate. It is the third step in the universal histidine degradation pathway.</text>
</comment>
<evidence type="ECO:0000256" key="6">
    <source>
        <dbReference type="ARBA" id="ARBA00023004"/>
    </source>
</evidence>
<dbReference type="Gene3D" id="2.30.40.10">
    <property type="entry name" value="Urease, subunit C, domain 1"/>
    <property type="match status" value="1"/>
</dbReference>
<keyword evidence="7" id="KW-0963">Cytoplasm</keyword>
<feature type="binding site" evidence="7">
    <location>
        <position position="143"/>
    </location>
    <ligand>
        <name>N-formimidoyl-L-glutamate</name>
        <dbReference type="ChEBI" id="CHEBI:58928"/>
    </ligand>
</feature>
<evidence type="ECO:0000256" key="7">
    <source>
        <dbReference type="HAMAP-Rule" id="MF_00372"/>
    </source>
</evidence>
<proteinExistence type="inferred from homology"/>
<dbReference type="SUPFAM" id="SSF51338">
    <property type="entry name" value="Composite domain of metallo-dependent hydrolases"/>
    <property type="match status" value="1"/>
</dbReference>
<dbReference type="NCBIfam" id="TIGR01224">
    <property type="entry name" value="hutI"/>
    <property type="match status" value="1"/>
</dbReference>
<dbReference type="EC" id="3.5.2.7" evidence="1 7"/>
<evidence type="ECO:0000256" key="1">
    <source>
        <dbReference type="ARBA" id="ARBA00012864"/>
    </source>
</evidence>
<dbReference type="InterPro" id="IPR011059">
    <property type="entry name" value="Metal-dep_hydrolase_composite"/>
</dbReference>
<keyword evidence="10" id="KW-1185">Reference proteome</keyword>
<keyword evidence="6 7" id="KW-0408">Iron</keyword>
<dbReference type="SUPFAM" id="SSF51556">
    <property type="entry name" value="Metallo-dependent hydrolases"/>
    <property type="match status" value="1"/>
</dbReference>
<organism evidence="9 10">
    <name type="scientific">Massilia consociata</name>
    <dbReference type="NCBI Taxonomy" id="760117"/>
    <lineage>
        <taxon>Bacteria</taxon>
        <taxon>Pseudomonadati</taxon>
        <taxon>Pseudomonadota</taxon>
        <taxon>Betaproteobacteria</taxon>
        <taxon>Burkholderiales</taxon>
        <taxon>Oxalobacteraceae</taxon>
        <taxon>Telluria group</taxon>
        <taxon>Massilia</taxon>
    </lineage>
</organism>
<evidence type="ECO:0000313" key="10">
    <source>
        <dbReference type="Proteomes" id="UP001589773"/>
    </source>
</evidence>
<evidence type="ECO:0000313" key="9">
    <source>
        <dbReference type="EMBL" id="MFC0254666.1"/>
    </source>
</evidence>
<dbReference type="EMBL" id="JBHLWP010000044">
    <property type="protein sequence ID" value="MFC0254666.1"/>
    <property type="molecule type" value="Genomic_DNA"/>
</dbReference>
<sequence length="413" mass="43208">MSEAADLLFTNVKLATMVATAADGYGALEDAALAVKDGRIAWLGARRDAPAAAATHDCGGAWMTPGLVDCHTHIVHAGNRSNEWEARLNGASYEDIARQGGGIMSTVRATREADVDALLAQSLPRVAALLAEGVTTLEIKSGYGLEFAAEERMLRAARQVAQRLPVRVATTFLGAHALPPEFAGRADDYVDALCADMLPRLAALGLVDAVDAFCERIGFTNAQTERVFAAARALGLPVKLHAEQLSDQGGAELVARHGGLSADHLEYLTPAGIDAMARAGTVAVLLPGAYYFLRETTPPPIAALREAGVPMAVATDCNPGTSPMTSLLLAMNMACTLWRLTPQEALLGATSHAARALGLHAEIGTLEAGKRADLALWDIARPADLAYAMGFNPCRAVVNGGIVRPPHITPGAA</sequence>
<comment type="caution">
    <text evidence="9">The sequence shown here is derived from an EMBL/GenBank/DDBJ whole genome shotgun (WGS) entry which is preliminary data.</text>
</comment>
<dbReference type="PANTHER" id="PTHR42752">
    <property type="entry name" value="IMIDAZOLONEPROPIONASE"/>
    <property type="match status" value="1"/>
</dbReference>
<dbReference type="HAMAP" id="MF_00372">
    <property type="entry name" value="HutI"/>
    <property type="match status" value="1"/>
</dbReference>
<comment type="pathway">
    <text evidence="7">Amino-acid degradation; L-histidine degradation into L-glutamate; N-formimidoyl-L-glutamate from L-histidine: step 3/3.</text>
</comment>